<proteinExistence type="predicted"/>
<organism evidence="1 2">
    <name type="scientific">Halteria grandinella</name>
    <dbReference type="NCBI Taxonomy" id="5974"/>
    <lineage>
        <taxon>Eukaryota</taxon>
        <taxon>Sar</taxon>
        <taxon>Alveolata</taxon>
        <taxon>Ciliophora</taxon>
        <taxon>Intramacronucleata</taxon>
        <taxon>Spirotrichea</taxon>
        <taxon>Stichotrichia</taxon>
        <taxon>Sporadotrichida</taxon>
        <taxon>Halteriidae</taxon>
        <taxon>Halteria</taxon>
    </lineage>
</organism>
<accession>A0A8J8P4V0</accession>
<dbReference type="AlphaFoldDB" id="A0A8J8P4V0"/>
<name>A0A8J8P4V0_HALGN</name>
<gene>
    <name evidence="1" type="ORF">FGO68_gene4534</name>
</gene>
<keyword evidence="2" id="KW-1185">Reference proteome</keyword>
<comment type="caution">
    <text evidence="1">The sequence shown here is derived from an EMBL/GenBank/DDBJ whole genome shotgun (WGS) entry which is preliminary data.</text>
</comment>
<evidence type="ECO:0000313" key="1">
    <source>
        <dbReference type="EMBL" id="TNV85869.1"/>
    </source>
</evidence>
<sequence length="240" mass="27443">MLEYTNANINEEFENSFDPTEVVEGSRLSATDVVKTFAWYVFPFVNGSSPFYTLNAAQERDVKQCRNNYYFQKQLLDHPQTLIAYDSYFLAFESGIICFRSNTIFFRTAMKSKSNTYCLCDEMNNCYWNGLCRPWYLSSKHNPDRCNFQDLYLFAQGIYFGLGITAPLYDSNGKFMGAMSSNVIPSYNPTSAAALVQGNYIKNMYFQQVSQANFLIADNQPIVRQLQSKIDLFSGTPPGI</sequence>
<dbReference type="EMBL" id="RRYP01001498">
    <property type="protein sequence ID" value="TNV85869.1"/>
    <property type="molecule type" value="Genomic_DNA"/>
</dbReference>
<evidence type="ECO:0000313" key="2">
    <source>
        <dbReference type="Proteomes" id="UP000785679"/>
    </source>
</evidence>
<protein>
    <submittedName>
        <fullName evidence="1">Uncharacterized protein</fullName>
    </submittedName>
</protein>
<reference evidence="1" key="1">
    <citation type="submission" date="2019-06" db="EMBL/GenBank/DDBJ databases">
        <authorList>
            <person name="Zheng W."/>
        </authorList>
    </citation>
    <scope>NUCLEOTIDE SEQUENCE</scope>
    <source>
        <strain evidence="1">QDHG01</strain>
    </source>
</reference>
<dbReference type="Proteomes" id="UP000785679">
    <property type="component" value="Unassembled WGS sequence"/>
</dbReference>